<dbReference type="AlphaFoldDB" id="A0A6P0H9G4"/>
<name>A0A6P0H9G4_9ACTN</name>
<sequence length="279" mass="28669">MLGDRRGRQPHGLPWSRRKMRTLLTGAGVAVAVLAAGLVLAVLHAVRPASGPTGSDRAGGAVGSGAAPATEATDRTSPEDSLAARPMPEVPESASHPAPVSNLDPGAPILLPPATRTGPVGVPTGFPRTPEGALAQLVAIDQIALESGSLAGARAVIRAWAMPGGPTTTSWSGVRAVERLLDGAGLSGGGSTHFAVVLTPLMGLIKGSVGPDFVVPCVDFEIDVTLQRTARGAVADCQRMVWQTDRWLIGPGAEPFTPPSVWPGTDVAFSVGYRDLRHE</sequence>
<evidence type="ECO:0000313" key="3">
    <source>
        <dbReference type="EMBL" id="NEN52055.1"/>
    </source>
</evidence>
<proteinExistence type="predicted"/>
<organism evidence="3 5">
    <name type="scientific">Modestobacter muralis</name>
    <dbReference type="NCBI Taxonomy" id="1608614"/>
    <lineage>
        <taxon>Bacteria</taxon>
        <taxon>Bacillati</taxon>
        <taxon>Actinomycetota</taxon>
        <taxon>Actinomycetes</taxon>
        <taxon>Geodermatophilales</taxon>
        <taxon>Geodermatophilaceae</taxon>
        <taxon>Modestobacter</taxon>
    </lineage>
</organism>
<evidence type="ECO:0000313" key="5">
    <source>
        <dbReference type="Proteomes" id="UP000471152"/>
    </source>
</evidence>
<keyword evidence="4" id="KW-1185">Reference proteome</keyword>
<dbReference type="EMBL" id="JAAGWH010000036">
    <property type="protein sequence ID" value="NEK95167.1"/>
    <property type="molecule type" value="Genomic_DNA"/>
</dbReference>
<dbReference type="Proteomes" id="UP000468828">
    <property type="component" value="Unassembled WGS sequence"/>
</dbReference>
<dbReference type="Proteomes" id="UP000471152">
    <property type="component" value="Unassembled WGS sequence"/>
</dbReference>
<dbReference type="EMBL" id="JAAGWB010000038">
    <property type="protein sequence ID" value="NEN52055.1"/>
    <property type="molecule type" value="Genomic_DNA"/>
</dbReference>
<evidence type="ECO:0000256" key="1">
    <source>
        <dbReference type="SAM" id="MobiDB-lite"/>
    </source>
</evidence>
<comment type="caution">
    <text evidence="3">The sequence shown here is derived from an EMBL/GenBank/DDBJ whole genome shotgun (WGS) entry which is preliminary data.</text>
</comment>
<reference evidence="2 4" key="1">
    <citation type="submission" date="2020-01" db="EMBL/GenBank/DDBJ databases">
        <title>the WGS Modestobacter muralis CPCC 204518.</title>
        <authorList>
            <person name="Jiang Z."/>
        </authorList>
    </citation>
    <scope>NUCLEOTIDE SEQUENCE [LARGE SCALE GENOMIC DNA]</scope>
    <source>
        <strain evidence="2 4">DSM 100205</strain>
    </source>
</reference>
<reference evidence="3 5" key="2">
    <citation type="submission" date="2020-02" db="EMBL/GenBank/DDBJ databases">
        <title>The WGS of Modestobacter muralis DSM 100205.</title>
        <authorList>
            <person name="Jiang Z."/>
        </authorList>
    </citation>
    <scope>NUCLEOTIDE SEQUENCE [LARGE SCALE GENOMIC DNA]</scope>
    <source>
        <strain evidence="3 5">DSM 100205</strain>
    </source>
</reference>
<protein>
    <submittedName>
        <fullName evidence="3">Uncharacterized protein</fullName>
    </submittedName>
</protein>
<evidence type="ECO:0000313" key="4">
    <source>
        <dbReference type="Proteomes" id="UP000468828"/>
    </source>
</evidence>
<gene>
    <name evidence="3" type="ORF">G3R41_14095</name>
    <name evidence="2" type="ORF">GCU67_13445</name>
</gene>
<feature type="region of interest" description="Disordered" evidence="1">
    <location>
        <begin position="49"/>
        <end position="115"/>
    </location>
</feature>
<evidence type="ECO:0000313" key="2">
    <source>
        <dbReference type="EMBL" id="NEK95167.1"/>
    </source>
</evidence>
<feature type="compositionally biased region" description="Low complexity" evidence="1">
    <location>
        <begin position="54"/>
        <end position="69"/>
    </location>
</feature>
<accession>A0A6P0H9G4</accession>